<name>A0ACB9S2D8_9MYRT</name>
<keyword evidence="2" id="KW-1185">Reference proteome</keyword>
<evidence type="ECO:0000313" key="2">
    <source>
        <dbReference type="Proteomes" id="UP001057402"/>
    </source>
</evidence>
<protein>
    <submittedName>
        <fullName evidence="1">Uncharacterized protein</fullName>
    </submittedName>
</protein>
<dbReference type="EMBL" id="CM042882">
    <property type="protein sequence ID" value="KAI4382312.1"/>
    <property type="molecule type" value="Genomic_DNA"/>
</dbReference>
<proteinExistence type="predicted"/>
<sequence>MSNAAVKDVTLNMDENDNIFRSCLEADRHVSFLTAFEEEEVVGQHPFLGTACSRDLASGHLAFGTYELPNCFGVENFSSGFEYEEMTLDQDAGDSTIVADTKAKTEIIDEVLQGTDGRTEHVEGSAACLSGKCDNEVVNEAVGIDNGPCVDSFVGQTSSPQSESTEGRDCIAVEQYMHPESCTLTEYGDGREFSQLDQMTVRKLQDAFKKMFGRETKIRDKQWLKRRILFGIQNSGEVHKPSNSEVLGASFDENDGKSLSGSAAVSSVISPCPLKPVPDHEAELFEEMKQSISNPSANSSPGGGESCISLQCKEERDSDLVKVKRVHKPPRRYIEETIEVKPQRTPKKPGLPCKRPREKLVDEKILKPQEEKVDGNPQSLHQSGSFDGCIQVPFGLPVEDENVLETPPIKVSNIAPKVHRPTVSAMRRQPAAPPGKLQIISKSSPPKLHVIIPKEPQATRSPMRNVRRQRKHHDVIIPKEVPINTSPIQKGTRRRKHHISWTLSEVMRLIEGVSHLGVGRWSKIKRLLFATSKHRTSVDLKDKWRNLVKASAHLRRKKKGMQARKPLTHQAPESVLRRVQELADYRGLS</sequence>
<organism evidence="1 2">
    <name type="scientific">Melastoma candidum</name>
    <dbReference type="NCBI Taxonomy" id="119954"/>
    <lineage>
        <taxon>Eukaryota</taxon>
        <taxon>Viridiplantae</taxon>
        <taxon>Streptophyta</taxon>
        <taxon>Embryophyta</taxon>
        <taxon>Tracheophyta</taxon>
        <taxon>Spermatophyta</taxon>
        <taxon>Magnoliopsida</taxon>
        <taxon>eudicotyledons</taxon>
        <taxon>Gunneridae</taxon>
        <taxon>Pentapetalae</taxon>
        <taxon>rosids</taxon>
        <taxon>malvids</taxon>
        <taxon>Myrtales</taxon>
        <taxon>Melastomataceae</taxon>
        <taxon>Melastomatoideae</taxon>
        <taxon>Melastomateae</taxon>
        <taxon>Melastoma</taxon>
    </lineage>
</organism>
<dbReference type="Proteomes" id="UP001057402">
    <property type="component" value="Chromosome 3"/>
</dbReference>
<evidence type="ECO:0000313" key="1">
    <source>
        <dbReference type="EMBL" id="KAI4382312.1"/>
    </source>
</evidence>
<gene>
    <name evidence="1" type="ORF">MLD38_008291</name>
</gene>
<comment type="caution">
    <text evidence="1">The sequence shown here is derived from an EMBL/GenBank/DDBJ whole genome shotgun (WGS) entry which is preliminary data.</text>
</comment>
<reference evidence="2" key="1">
    <citation type="journal article" date="2023" name="Front. Plant Sci.">
        <title>Chromosomal-level genome assembly of Melastoma candidum provides insights into trichome evolution.</title>
        <authorList>
            <person name="Zhong Y."/>
            <person name="Wu W."/>
            <person name="Sun C."/>
            <person name="Zou P."/>
            <person name="Liu Y."/>
            <person name="Dai S."/>
            <person name="Zhou R."/>
        </authorList>
    </citation>
    <scope>NUCLEOTIDE SEQUENCE [LARGE SCALE GENOMIC DNA]</scope>
</reference>
<accession>A0ACB9S2D8</accession>